<keyword evidence="2" id="KW-1185">Reference proteome</keyword>
<dbReference type="EMBL" id="JAACXV010013283">
    <property type="protein sequence ID" value="KAF7273819.1"/>
    <property type="molecule type" value="Genomic_DNA"/>
</dbReference>
<organism evidence="1 2">
    <name type="scientific">Rhynchophorus ferrugineus</name>
    <name type="common">Red palm weevil</name>
    <name type="synonym">Curculio ferrugineus</name>
    <dbReference type="NCBI Taxonomy" id="354439"/>
    <lineage>
        <taxon>Eukaryota</taxon>
        <taxon>Metazoa</taxon>
        <taxon>Ecdysozoa</taxon>
        <taxon>Arthropoda</taxon>
        <taxon>Hexapoda</taxon>
        <taxon>Insecta</taxon>
        <taxon>Pterygota</taxon>
        <taxon>Neoptera</taxon>
        <taxon>Endopterygota</taxon>
        <taxon>Coleoptera</taxon>
        <taxon>Polyphaga</taxon>
        <taxon>Cucujiformia</taxon>
        <taxon>Curculionidae</taxon>
        <taxon>Dryophthorinae</taxon>
        <taxon>Rhynchophorus</taxon>
    </lineage>
</organism>
<evidence type="ECO:0000313" key="2">
    <source>
        <dbReference type="Proteomes" id="UP000625711"/>
    </source>
</evidence>
<proteinExistence type="predicted"/>
<sequence length="92" mass="10791">MDKYAPRERAKICLTKPQFNIYMRTFDNMTADRPSSGRQWTSRNAANVALVRDSVAESPETSIRRRSSQLHISPRSLRRILKTNLEMFPYKM</sequence>
<name>A0A834I4J2_RHYFE</name>
<dbReference type="Proteomes" id="UP000625711">
    <property type="component" value="Unassembled WGS sequence"/>
</dbReference>
<dbReference type="AlphaFoldDB" id="A0A834I4J2"/>
<reference evidence="1" key="1">
    <citation type="submission" date="2020-08" db="EMBL/GenBank/DDBJ databases">
        <title>Genome sequencing and assembly of the red palm weevil Rhynchophorus ferrugineus.</title>
        <authorList>
            <person name="Dias G.B."/>
            <person name="Bergman C.M."/>
            <person name="Manee M."/>
        </authorList>
    </citation>
    <scope>NUCLEOTIDE SEQUENCE</scope>
    <source>
        <strain evidence="1">AA-2017</strain>
        <tissue evidence="1">Whole larva</tissue>
    </source>
</reference>
<protein>
    <submittedName>
        <fullName evidence="1">Uncharacterized protein</fullName>
    </submittedName>
</protein>
<dbReference type="OrthoDB" id="6703767at2759"/>
<accession>A0A834I4J2</accession>
<comment type="caution">
    <text evidence="1">The sequence shown here is derived from an EMBL/GenBank/DDBJ whole genome shotgun (WGS) entry which is preliminary data.</text>
</comment>
<evidence type="ECO:0000313" key="1">
    <source>
        <dbReference type="EMBL" id="KAF7273819.1"/>
    </source>
</evidence>
<gene>
    <name evidence="1" type="ORF">GWI33_013493</name>
</gene>